<evidence type="ECO:0000256" key="9">
    <source>
        <dbReference type="RuleBase" id="RU369079"/>
    </source>
</evidence>
<keyword evidence="7 9" id="KW-0472">Membrane</keyword>
<feature type="domain" description="Tripartite ATP-independent periplasmic transporters DctQ component" evidence="10">
    <location>
        <begin position="51"/>
        <end position="176"/>
    </location>
</feature>
<evidence type="ECO:0000256" key="1">
    <source>
        <dbReference type="ARBA" id="ARBA00004429"/>
    </source>
</evidence>
<evidence type="ECO:0000313" key="12">
    <source>
        <dbReference type="Proteomes" id="UP000199074"/>
    </source>
</evidence>
<evidence type="ECO:0000256" key="8">
    <source>
        <dbReference type="ARBA" id="ARBA00038436"/>
    </source>
</evidence>
<dbReference type="PANTHER" id="PTHR35011">
    <property type="entry name" value="2,3-DIKETO-L-GULONATE TRAP TRANSPORTER SMALL PERMEASE PROTEIN YIAM"/>
    <property type="match status" value="1"/>
</dbReference>
<name>A0A1I7MZK0_9HYPH</name>
<reference evidence="11 12" key="1">
    <citation type="submission" date="2016-10" db="EMBL/GenBank/DDBJ databases">
        <authorList>
            <person name="de Groot N.N."/>
        </authorList>
    </citation>
    <scope>NUCLEOTIDE SEQUENCE [LARGE SCALE GENOMIC DNA]</scope>
    <source>
        <strain evidence="11 12">IPL20</strain>
    </source>
</reference>
<gene>
    <name evidence="11" type="ORF">SAMN05216456_0379</name>
</gene>
<feature type="transmembrane region" description="Helical" evidence="9">
    <location>
        <begin position="111"/>
        <end position="132"/>
    </location>
</feature>
<comment type="similarity">
    <text evidence="8 9">Belongs to the TRAP transporter small permease family.</text>
</comment>
<sequence>MQNLSSSRDDAQVNNPLAVLYGLADGIALVAAFLAAACILALTGLILTEITVAFFARFVPSMPSGIHIGWEYSAYLMGGAFMLGAGMTLRAGQQIRVELLLRAGARKYARVCEIASCFVGTATTVFLAITMSQLTMRMFASGEASQDSFTPLWMPQAALTVGAIILAIQMVLRLLASLMDAPVEHPELGAATQIEG</sequence>
<dbReference type="GO" id="GO:0005886">
    <property type="term" value="C:plasma membrane"/>
    <property type="evidence" value="ECO:0007669"/>
    <property type="project" value="UniProtKB-SubCell"/>
</dbReference>
<comment type="function">
    <text evidence="9">Part of the tripartite ATP-independent periplasmic (TRAP) transport system.</text>
</comment>
<dbReference type="AlphaFoldDB" id="A0A1I7MZK0"/>
<dbReference type="Pfam" id="PF04290">
    <property type="entry name" value="DctQ"/>
    <property type="match status" value="1"/>
</dbReference>
<accession>A0A1I7MZK0</accession>
<dbReference type="PANTHER" id="PTHR35011:SF10">
    <property type="entry name" value="TRAP TRANSPORTER SMALL PERMEASE PROTEIN"/>
    <property type="match status" value="1"/>
</dbReference>
<feature type="transmembrane region" description="Helical" evidence="9">
    <location>
        <begin position="152"/>
        <end position="172"/>
    </location>
</feature>
<protein>
    <recommendedName>
        <fullName evidence="9">TRAP transporter small permease protein</fullName>
    </recommendedName>
</protein>
<proteinExistence type="inferred from homology"/>
<evidence type="ECO:0000256" key="4">
    <source>
        <dbReference type="ARBA" id="ARBA00022519"/>
    </source>
</evidence>
<keyword evidence="3" id="KW-1003">Cell membrane</keyword>
<evidence type="ECO:0000256" key="7">
    <source>
        <dbReference type="ARBA" id="ARBA00023136"/>
    </source>
</evidence>
<dbReference type="InterPro" id="IPR055348">
    <property type="entry name" value="DctQ"/>
</dbReference>
<dbReference type="GO" id="GO:0015740">
    <property type="term" value="P:C4-dicarboxylate transport"/>
    <property type="evidence" value="ECO:0007669"/>
    <property type="project" value="TreeGrafter"/>
</dbReference>
<dbReference type="Proteomes" id="UP000199074">
    <property type="component" value="Unassembled WGS sequence"/>
</dbReference>
<evidence type="ECO:0000259" key="10">
    <source>
        <dbReference type="Pfam" id="PF04290"/>
    </source>
</evidence>
<dbReference type="RefSeq" id="WP_244542740.1">
    <property type="nucleotide sequence ID" value="NZ_FPCK01000001.1"/>
</dbReference>
<dbReference type="InterPro" id="IPR007387">
    <property type="entry name" value="TRAP_DctQ"/>
</dbReference>
<keyword evidence="5 9" id="KW-0812">Transmembrane</keyword>
<feature type="transmembrane region" description="Helical" evidence="9">
    <location>
        <begin position="27"/>
        <end position="60"/>
    </location>
</feature>
<evidence type="ECO:0000256" key="5">
    <source>
        <dbReference type="ARBA" id="ARBA00022692"/>
    </source>
</evidence>
<comment type="subcellular location">
    <subcellularLocation>
        <location evidence="1 9">Cell inner membrane</location>
        <topology evidence="1 9">Multi-pass membrane protein</topology>
    </subcellularLocation>
</comment>
<keyword evidence="6 9" id="KW-1133">Transmembrane helix</keyword>
<keyword evidence="12" id="KW-1185">Reference proteome</keyword>
<comment type="subunit">
    <text evidence="9">The complex comprises the extracytoplasmic solute receptor protein and the two transmembrane proteins.</text>
</comment>
<organism evidence="11 12">
    <name type="scientific">Devosia crocina</name>
    <dbReference type="NCBI Taxonomy" id="429728"/>
    <lineage>
        <taxon>Bacteria</taxon>
        <taxon>Pseudomonadati</taxon>
        <taxon>Pseudomonadota</taxon>
        <taxon>Alphaproteobacteria</taxon>
        <taxon>Hyphomicrobiales</taxon>
        <taxon>Devosiaceae</taxon>
        <taxon>Devosia</taxon>
    </lineage>
</organism>
<dbReference type="STRING" id="429728.SAMN05216456_0379"/>
<keyword evidence="2 9" id="KW-0813">Transport</keyword>
<feature type="transmembrane region" description="Helical" evidence="9">
    <location>
        <begin position="72"/>
        <end position="91"/>
    </location>
</feature>
<evidence type="ECO:0000256" key="6">
    <source>
        <dbReference type="ARBA" id="ARBA00022989"/>
    </source>
</evidence>
<evidence type="ECO:0000256" key="2">
    <source>
        <dbReference type="ARBA" id="ARBA00022448"/>
    </source>
</evidence>
<dbReference type="GO" id="GO:0022857">
    <property type="term" value="F:transmembrane transporter activity"/>
    <property type="evidence" value="ECO:0007669"/>
    <property type="project" value="UniProtKB-UniRule"/>
</dbReference>
<evidence type="ECO:0000256" key="3">
    <source>
        <dbReference type="ARBA" id="ARBA00022475"/>
    </source>
</evidence>
<keyword evidence="4 9" id="KW-0997">Cell inner membrane</keyword>
<evidence type="ECO:0000313" key="11">
    <source>
        <dbReference type="EMBL" id="SFV27857.1"/>
    </source>
</evidence>
<dbReference type="EMBL" id="FPCK01000001">
    <property type="protein sequence ID" value="SFV27857.1"/>
    <property type="molecule type" value="Genomic_DNA"/>
</dbReference>